<reference evidence="1 2" key="2">
    <citation type="journal article" date="2022" name="Mol. Ecol. Resour.">
        <title>The genomes of chicory, endive, great burdock and yacon provide insights into Asteraceae paleo-polyploidization history and plant inulin production.</title>
        <authorList>
            <person name="Fan W."/>
            <person name="Wang S."/>
            <person name="Wang H."/>
            <person name="Wang A."/>
            <person name="Jiang F."/>
            <person name="Liu H."/>
            <person name="Zhao H."/>
            <person name="Xu D."/>
            <person name="Zhang Y."/>
        </authorList>
    </citation>
    <scope>NUCLEOTIDE SEQUENCE [LARGE SCALE GENOMIC DNA]</scope>
    <source>
        <strain evidence="2">cv. Yunnan</strain>
        <tissue evidence="1">Leaves</tissue>
    </source>
</reference>
<protein>
    <submittedName>
        <fullName evidence="1">Uncharacterized protein</fullName>
    </submittedName>
</protein>
<comment type="caution">
    <text evidence="1">The sequence shown here is derived from an EMBL/GenBank/DDBJ whole genome shotgun (WGS) entry which is preliminary data.</text>
</comment>
<proteinExistence type="predicted"/>
<gene>
    <name evidence="1" type="ORF">L1987_11067</name>
</gene>
<sequence>MMICCSSRNNAYIPKLELFSRSKLDRIVKDPPLIQKSANDLADYVFRSNSYRYSTKIIDDFDPNVFIFLQPKSISSPPKPSLRGNNWVIDATHYQGCSSQFTFINRKV</sequence>
<dbReference type="Proteomes" id="UP001056120">
    <property type="component" value="Linkage Group LG04"/>
</dbReference>
<reference evidence="2" key="1">
    <citation type="journal article" date="2022" name="Mol. Ecol. Resour.">
        <title>The genomes of chicory, endive, great burdock and yacon provide insights into Asteraceae palaeo-polyploidization history and plant inulin production.</title>
        <authorList>
            <person name="Fan W."/>
            <person name="Wang S."/>
            <person name="Wang H."/>
            <person name="Wang A."/>
            <person name="Jiang F."/>
            <person name="Liu H."/>
            <person name="Zhao H."/>
            <person name="Xu D."/>
            <person name="Zhang Y."/>
        </authorList>
    </citation>
    <scope>NUCLEOTIDE SEQUENCE [LARGE SCALE GENOMIC DNA]</scope>
    <source>
        <strain evidence="2">cv. Yunnan</strain>
    </source>
</reference>
<accession>A0ACB9JC51</accession>
<organism evidence="1 2">
    <name type="scientific">Smallanthus sonchifolius</name>
    <dbReference type="NCBI Taxonomy" id="185202"/>
    <lineage>
        <taxon>Eukaryota</taxon>
        <taxon>Viridiplantae</taxon>
        <taxon>Streptophyta</taxon>
        <taxon>Embryophyta</taxon>
        <taxon>Tracheophyta</taxon>
        <taxon>Spermatophyta</taxon>
        <taxon>Magnoliopsida</taxon>
        <taxon>eudicotyledons</taxon>
        <taxon>Gunneridae</taxon>
        <taxon>Pentapetalae</taxon>
        <taxon>asterids</taxon>
        <taxon>campanulids</taxon>
        <taxon>Asterales</taxon>
        <taxon>Asteraceae</taxon>
        <taxon>Asteroideae</taxon>
        <taxon>Heliantheae alliance</taxon>
        <taxon>Millerieae</taxon>
        <taxon>Smallanthus</taxon>
    </lineage>
</organism>
<evidence type="ECO:0000313" key="1">
    <source>
        <dbReference type="EMBL" id="KAI3817278.1"/>
    </source>
</evidence>
<name>A0ACB9JC51_9ASTR</name>
<evidence type="ECO:0000313" key="2">
    <source>
        <dbReference type="Proteomes" id="UP001056120"/>
    </source>
</evidence>
<keyword evidence="2" id="KW-1185">Reference proteome</keyword>
<dbReference type="EMBL" id="CM042021">
    <property type="protein sequence ID" value="KAI3817278.1"/>
    <property type="molecule type" value="Genomic_DNA"/>
</dbReference>